<dbReference type="RefSeq" id="WP_270169942.1">
    <property type="nucleotide sequence ID" value="NZ_CP089391.1"/>
</dbReference>
<protein>
    <recommendedName>
        <fullName evidence="4">MFS transporter</fullName>
    </recommendedName>
</protein>
<keyword evidence="1" id="KW-1133">Transmembrane helix</keyword>
<dbReference type="Proteomes" id="UP001179614">
    <property type="component" value="Chromosome"/>
</dbReference>
<evidence type="ECO:0000313" key="2">
    <source>
        <dbReference type="EMBL" id="WBL81393.1"/>
    </source>
</evidence>
<sequence>MRVERFGLAFIFFRFSRNSYFHVAFSVLYFQSLGFSLATALDGLA</sequence>
<proteinExistence type="predicted"/>
<feature type="transmembrane region" description="Helical" evidence="1">
    <location>
        <begin position="20"/>
        <end position="41"/>
    </location>
</feature>
<evidence type="ECO:0000256" key="1">
    <source>
        <dbReference type="SAM" id="Phobius"/>
    </source>
</evidence>
<accession>A0ABY7MV51</accession>
<gene>
    <name evidence="2" type="ORF">I3J27_13555</name>
</gene>
<keyword evidence="3" id="KW-1185">Reference proteome</keyword>
<name>A0ABY7MV51_9BRAD</name>
<evidence type="ECO:0008006" key="4">
    <source>
        <dbReference type="Google" id="ProtNLM"/>
    </source>
</evidence>
<reference evidence="2" key="1">
    <citation type="submission" date="2021-12" db="EMBL/GenBank/DDBJ databases">
        <title>Bradyrhizobium xenonodulans sp. nov.</title>
        <authorList>
            <person name="Claassens R."/>
            <person name="Venter S.N."/>
            <person name="Beukes C.W."/>
            <person name="Stepkowski T."/>
            <person name="Steenkamp E.T."/>
        </authorList>
    </citation>
    <scope>NUCLEOTIDE SEQUENCE</scope>
    <source>
        <strain evidence="2">14AB</strain>
    </source>
</reference>
<organism evidence="2 3">
    <name type="scientific">Bradyrhizobium xenonodulans</name>
    <dbReference type="NCBI Taxonomy" id="2736875"/>
    <lineage>
        <taxon>Bacteria</taxon>
        <taxon>Pseudomonadati</taxon>
        <taxon>Pseudomonadota</taxon>
        <taxon>Alphaproteobacteria</taxon>
        <taxon>Hyphomicrobiales</taxon>
        <taxon>Nitrobacteraceae</taxon>
        <taxon>Bradyrhizobium</taxon>
    </lineage>
</organism>
<evidence type="ECO:0000313" key="3">
    <source>
        <dbReference type="Proteomes" id="UP001179614"/>
    </source>
</evidence>
<keyword evidence="1" id="KW-0812">Transmembrane</keyword>
<dbReference type="EMBL" id="CP089391">
    <property type="protein sequence ID" value="WBL81393.1"/>
    <property type="molecule type" value="Genomic_DNA"/>
</dbReference>
<keyword evidence="1" id="KW-0472">Membrane</keyword>